<keyword evidence="1" id="KW-1133">Transmembrane helix</keyword>
<gene>
    <name evidence="2" type="ORF">MNODULE_02210</name>
</gene>
<evidence type="ECO:0000313" key="2">
    <source>
        <dbReference type="EMBL" id="NKE69565.1"/>
    </source>
</evidence>
<dbReference type="AlphaFoldDB" id="A0A7X6I9N8"/>
<organism evidence="2 3">
    <name type="scientific">Candidatus Manganitrophus noduliformans</name>
    <dbReference type="NCBI Taxonomy" id="2606439"/>
    <lineage>
        <taxon>Bacteria</taxon>
        <taxon>Pseudomonadati</taxon>
        <taxon>Nitrospirota</taxon>
        <taxon>Nitrospiria</taxon>
        <taxon>Candidatus Troglogloeales</taxon>
        <taxon>Candidatus Manganitrophaceae</taxon>
        <taxon>Candidatus Manganitrophus</taxon>
    </lineage>
</organism>
<keyword evidence="1" id="KW-0812">Transmembrane</keyword>
<evidence type="ECO:0000256" key="1">
    <source>
        <dbReference type="SAM" id="Phobius"/>
    </source>
</evidence>
<dbReference type="RefSeq" id="WP_168057861.1">
    <property type="nucleotide sequence ID" value="NZ_VTOW01000001.1"/>
</dbReference>
<reference evidence="2 3" key="1">
    <citation type="journal article" date="2020" name="Nature">
        <title>Bacterial chemolithoautotrophy via manganese oxidation.</title>
        <authorList>
            <person name="Yu H."/>
            <person name="Leadbetter J.R."/>
        </authorList>
    </citation>
    <scope>NUCLEOTIDE SEQUENCE [LARGE SCALE GENOMIC DNA]</scope>
    <source>
        <strain evidence="2 3">Mn-1</strain>
    </source>
</reference>
<proteinExistence type="predicted"/>
<feature type="transmembrane region" description="Helical" evidence="1">
    <location>
        <begin position="6"/>
        <end position="30"/>
    </location>
</feature>
<protein>
    <submittedName>
        <fullName evidence="2">Uncharacterized protein</fullName>
    </submittedName>
</protein>
<sequence length="97" mass="10988">MFQEYIVYGLEGLAGFALINMLLLGIYTALHLPWANDFKTITVEWINFVRRGVPVPADSPKFEKRLPGEEMIAPLKFLPEASTFETETYVGSSFVRS</sequence>
<accession>A0A7X6I9N8</accession>
<keyword evidence="3" id="KW-1185">Reference proteome</keyword>
<dbReference type="EMBL" id="VTOW01000001">
    <property type="protein sequence ID" value="NKE69565.1"/>
    <property type="molecule type" value="Genomic_DNA"/>
</dbReference>
<keyword evidence="1" id="KW-0472">Membrane</keyword>
<name>A0A7X6I9N8_9BACT</name>
<dbReference type="Proteomes" id="UP000534783">
    <property type="component" value="Unassembled WGS sequence"/>
</dbReference>
<evidence type="ECO:0000313" key="3">
    <source>
        <dbReference type="Proteomes" id="UP000534783"/>
    </source>
</evidence>
<comment type="caution">
    <text evidence="2">The sequence shown here is derived from an EMBL/GenBank/DDBJ whole genome shotgun (WGS) entry which is preliminary data.</text>
</comment>